<protein>
    <submittedName>
        <fullName evidence="2">Uncharacterized protein</fullName>
    </submittedName>
</protein>
<evidence type="ECO:0000256" key="1">
    <source>
        <dbReference type="SAM" id="SignalP"/>
    </source>
</evidence>
<organism evidence="2 3">
    <name type="scientific">Zingiber officinale</name>
    <name type="common">Ginger</name>
    <name type="synonym">Amomum zingiber</name>
    <dbReference type="NCBI Taxonomy" id="94328"/>
    <lineage>
        <taxon>Eukaryota</taxon>
        <taxon>Viridiplantae</taxon>
        <taxon>Streptophyta</taxon>
        <taxon>Embryophyta</taxon>
        <taxon>Tracheophyta</taxon>
        <taxon>Spermatophyta</taxon>
        <taxon>Magnoliopsida</taxon>
        <taxon>Liliopsida</taxon>
        <taxon>Zingiberales</taxon>
        <taxon>Zingiberaceae</taxon>
        <taxon>Zingiber</taxon>
    </lineage>
</organism>
<evidence type="ECO:0000313" key="3">
    <source>
        <dbReference type="Proteomes" id="UP000734854"/>
    </source>
</evidence>
<feature type="chain" id="PRO_5035149354" evidence="1">
    <location>
        <begin position="18"/>
        <end position="165"/>
    </location>
</feature>
<dbReference type="AlphaFoldDB" id="A0A8J5F368"/>
<evidence type="ECO:0000313" key="2">
    <source>
        <dbReference type="EMBL" id="KAG6477068.1"/>
    </source>
</evidence>
<comment type="caution">
    <text evidence="2">The sequence shown here is derived from an EMBL/GenBank/DDBJ whole genome shotgun (WGS) entry which is preliminary data.</text>
</comment>
<accession>A0A8J5F368</accession>
<dbReference type="EMBL" id="JACMSC010000018">
    <property type="protein sequence ID" value="KAG6477068.1"/>
    <property type="molecule type" value="Genomic_DNA"/>
</dbReference>
<gene>
    <name evidence="2" type="ORF">ZIOFF_066320</name>
</gene>
<name>A0A8J5F368_ZINOF</name>
<dbReference type="Proteomes" id="UP000734854">
    <property type="component" value="Unassembled WGS sequence"/>
</dbReference>
<keyword evidence="3" id="KW-1185">Reference proteome</keyword>
<keyword evidence="1" id="KW-0732">Signal</keyword>
<sequence>MVIFLLIFIFKCQLLIPWTVKEADGGRRRVGKASSLAARCSPASSCVKLTMNFGVLSAFHLQNKAVSNSTVEPEWLIYLNIFTPSEDNILCGTLQHANDKPRDGVAELVLVLENIEGHGENTLQEETCTMTEEAPPSPPYPPRQLNDLLTQHIICFGLNQPHVCR</sequence>
<proteinExistence type="predicted"/>
<reference evidence="2 3" key="1">
    <citation type="submission" date="2020-08" db="EMBL/GenBank/DDBJ databases">
        <title>Plant Genome Project.</title>
        <authorList>
            <person name="Zhang R.-G."/>
        </authorList>
    </citation>
    <scope>NUCLEOTIDE SEQUENCE [LARGE SCALE GENOMIC DNA]</scope>
    <source>
        <tissue evidence="2">Rhizome</tissue>
    </source>
</reference>
<feature type="signal peptide" evidence="1">
    <location>
        <begin position="1"/>
        <end position="17"/>
    </location>
</feature>